<feature type="domain" description="Cobalamin adenosyltransferase-like" evidence="16">
    <location>
        <begin position="3"/>
        <end position="169"/>
    </location>
</feature>
<gene>
    <name evidence="17" type="ORF">J2S03_000007</name>
</gene>
<keyword evidence="5 14" id="KW-0169">Cobalamin biosynthesis</keyword>
<keyword evidence="6 14" id="KW-0808">Transferase</keyword>
<dbReference type="Proteomes" id="UP001232973">
    <property type="component" value="Unassembled WGS sequence"/>
</dbReference>
<dbReference type="InterPro" id="IPR016030">
    <property type="entry name" value="CblAdoTrfase-like"/>
</dbReference>
<dbReference type="InterPro" id="IPR029499">
    <property type="entry name" value="PduO-typ"/>
</dbReference>
<evidence type="ECO:0000256" key="2">
    <source>
        <dbReference type="ARBA" id="ARBA00007487"/>
    </source>
</evidence>
<evidence type="ECO:0000256" key="9">
    <source>
        <dbReference type="ARBA" id="ARBA00031529"/>
    </source>
</evidence>
<evidence type="ECO:0000256" key="7">
    <source>
        <dbReference type="ARBA" id="ARBA00022741"/>
    </source>
</evidence>
<feature type="compositionally biased region" description="Polar residues" evidence="15">
    <location>
        <begin position="195"/>
        <end position="208"/>
    </location>
</feature>
<dbReference type="PANTHER" id="PTHR12213">
    <property type="entry name" value="CORRINOID ADENOSYLTRANSFERASE"/>
    <property type="match status" value="1"/>
</dbReference>
<evidence type="ECO:0000259" key="16">
    <source>
        <dbReference type="Pfam" id="PF01923"/>
    </source>
</evidence>
<evidence type="ECO:0000256" key="3">
    <source>
        <dbReference type="ARBA" id="ARBA00012454"/>
    </source>
</evidence>
<accession>A0ABT9XD49</accession>
<evidence type="ECO:0000256" key="1">
    <source>
        <dbReference type="ARBA" id="ARBA00005121"/>
    </source>
</evidence>
<comment type="similarity">
    <text evidence="2 14">Belongs to the Cob(I)alamin adenosyltransferase family.</text>
</comment>
<dbReference type="Pfam" id="PF01923">
    <property type="entry name" value="Cob_adeno_trans"/>
    <property type="match status" value="1"/>
</dbReference>
<evidence type="ECO:0000256" key="10">
    <source>
        <dbReference type="ARBA" id="ARBA00033334"/>
    </source>
</evidence>
<evidence type="ECO:0000256" key="5">
    <source>
        <dbReference type="ARBA" id="ARBA00022573"/>
    </source>
</evidence>
<dbReference type="EMBL" id="JAUSTP010000001">
    <property type="protein sequence ID" value="MDQ0188203.1"/>
    <property type="molecule type" value="Genomic_DNA"/>
</dbReference>
<dbReference type="GO" id="GO:0008817">
    <property type="term" value="F:corrinoid adenosyltransferase activity"/>
    <property type="evidence" value="ECO:0007669"/>
    <property type="project" value="UniProtKB-EC"/>
</dbReference>
<keyword evidence="18" id="KW-1185">Reference proteome</keyword>
<evidence type="ECO:0000256" key="8">
    <source>
        <dbReference type="ARBA" id="ARBA00022840"/>
    </source>
</evidence>
<evidence type="ECO:0000256" key="4">
    <source>
        <dbReference type="ARBA" id="ARBA00020963"/>
    </source>
</evidence>
<comment type="pathway">
    <text evidence="1 14">Cofactor biosynthesis; adenosylcobalamin biosynthesis; adenosylcobalamin from cob(II)yrinate a,c-diamide: step 2/7.</text>
</comment>
<dbReference type="NCBIfam" id="TIGR00636">
    <property type="entry name" value="PduO_Nterm"/>
    <property type="match status" value="1"/>
</dbReference>
<evidence type="ECO:0000256" key="13">
    <source>
        <dbReference type="ARBA" id="ARBA00048692"/>
    </source>
</evidence>
<evidence type="ECO:0000256" key="11">
    <source>
        <dbReference type="ARBA" id="ARBA00033354"/>
    </source>
</evidence>
<comment type="catalytic activity">
    <reaction evidence="12 14">
        <text>2 cob(II)yrinate a,c diamide + reduced [electron-transfer flavoprotein] + 2 ATP = 2 adenosylcob(III)yrinate a,c-diamide + 2 triphosphate + oxidized [electron-transfer flavoprotein] + 3 H(+)</text>
        <dbReference type="Rhea" id="RHEA:11528"/>
        <dbReference type="Rhea" id="RHEA-COMP:10685"/>
        <dbReference type="Rhea" id="RHEA-COMP:10686"/>
        <dbReference type="ChEBI" id="CHEBI:15378"/>
        <dbReference type="ChEBI" id="CHEBI:18036"/>
        <dbReference type="ChEBI" id="CHEBI:30616"/>
        <dbReference type="ChEBI" id="CHEBI:57692"/>
        <dbReference type="ChEBI" id="CHEBI:58307"/>
        <dbReference type="ChEBI" id="CHEBI:58503"/>
        <dbReference type="ChEBI" id="CHEBI:58537"/>
        <dbReference type="EC" id="2.5.1.17"/>
    </reaction>
</comment>
<protein>
    <recommendedName>
        <fullName evidence="4 14">Corrinoid adenosyltransferase</fullName>
        <ecNumber evidence="3 14">2.5.1.17</ecNumber>
    </recommendedName>
    <alternativeName>
        <fullName evidence="9 14">Cob(II)alamin adenosyltransferase</fullName>
    </alternativeName>
    <alternativeName>
        <fullName evidence="11 14">Cob(II)yrinic acid a,c-diamide adenosyltransferase</fullName>
    </alternativeName>
    <alternativeName>
        <fullName evidence="10 14">Cobinamide/cobalamin adenosyltransferase</fullName>
    </alternativeName>
</protein>
<name>A0ABT9XD49_9BACL</name>
<dbReference type="Gene3D" id="1.20.1200.10">
    <property type="entry name" value="Cobalamin adenosyltransferase-like"/>
    <property type="match status" value="1"/>
</dbReference>
<evidence type="ECO:0000256" key="15">
    <source>
        <dbReference type="SAM" id="MobiDB-lite"/>
    </source>
</evidence>
<reference evidence="17 18" key="1">
    <citation type="submission" date="2023-07" db="EMBL/GenBank/DDBJ databases">
        <title>Genomic Encyclopedia of Type Strains, Phase IV (KMG-IV): sequencing the most valuable type-strain genomes for metagenomic binning, comparative biology and taxonomic classification.</title>
        <authorList>
            <person name="Goeker M."/>
        </authorList>
    </citation>
    <scope>NUCLEOTIDE SEQUENCE [LARGE SCALE GENOMIC DNA]</scope>
    <source>
        <strain evidence="17 18">DSM 4006</strain>
    </source>
</reference>
<comment type="catalytic activity">
    <reaction evidence="13 14">
        <text>2 cob(II)alamin + reduced [electron-transfer flavoprotein] + 2 ATP = 2 adenosylcob(III)alamin + 2 triphosphate + oxidized [electron-transfer flavoprotein] + 3 H(+)</text>
        <dbReference type="Rhea" id="RHEA:28671"/>
        <dbReference type="Rhea" id="RHEA-COMP:10685"/>
        <dbReference type="Rhea" id="RHEA-COMP:10686"/>
        <dbReference type="ChEBI" id="CHEBI:15378"/>
        <dbReference type="ChEBI" id="CHEBI:16304"/>
        <dbReference type="ChEBI" id="CHEBI:18036"/>
        <dbReference type="ChEBI" id="CHEBI:18408"/>
        <dbReference type="ChEBI" id="CHEBI:30616"/>
        <dbReference type="ChEBI" id="CHEBI:57692"/>
        <dbReference type="ChEBI" id="CHEBI:58307"/>
        <dbReference type="EC" id="2.5.1.17"/>
    </reaction>
</comment>
<dbReference type="InterPro" id="IPR036451">
    <property type="entry name" value="CblAdoTrfase-like_sf"/>
</dbReference>
<dbReference type="RefSeq" id="WP_274455625.1">
    <property type="nucleotide sequence ID" value="NZ_CP067097.1"/>
</dbReference>
<proteinExistence type="inferred from homology"/>
<keyword evidence="7 14" id="KW-0547">Nucleotide-binding</keyword>
<evidence type="ECO:0000256" key="12">
    <source>
        <dbReference type="ARBA" id="ARBA00048555"/>
    </source>
</evidence>
<dbReference type="EC" id="2.5.1.17" evidence="3 14"/>
<keyword evidence="8 14" id="KW-0067">ATP-binding</keyword>
<organism evidence="17 18">
    <name type="scientific">Alicyclobacillus cycloheptanicus</name>
    <dbReference type="NCBI Taxonomy" id="1457"/>
    <lineage>
        <taxon>Bacteria</taxon>
        <taxon>Bacillati</taxon>
        <taxon>Bacillota</taxon>
        <taxon>Bacilli</taxon>
        <taxon>Bacillales</taxon>
        <taxon>Alicyclobacillaceae</taxon>
        <taxon>Alicyclobacillus</taxon>
    </lineage>
</organism>
<evidence type="ECO:0000313" key="18">
    <source>
        <dbReference type="Proteomes" id="UP001232973"/>
    </source>
</evidence>
<sequence>MKIYTRSGDGGQTSLVYGRRIDKDALRVRAYGTVDEANSVLGVALAALPAAAPMEDVRAIGWRIQRDLFDVGRDLATPEDRQTESHITQTDIQELERMIDALWAQVPPLHQFVLPGGQVGAAMLHHARTVIRRAEREVVALGRVEPVPPLLQKYLNRLSDLLFAMARVVNARTGTDEPTVDFQAEKVRLFPEAAESNQPAESNPSSHAALSEEEQHG</sequence>
<feature type="region of interest" description="Disordered" evidence="15">
    <location>
        <begin position="191"/>
        <end position="217"/>
    </location>
</feature>
<dbReference type="SUPFAM" id="SSF89028">
    <property type="entry name" value="Cobalamin adenosyltransferase-like"/>
    <property type="match status" value="1"/>
</dbReference>
<evidence type="ECO:0000313" key="17">
    <source>
        <dbReference type="EMBL" id="MDQ0188203.1"/>
    </source>
</evidence>
<comment type="caution">
    <text evidence="17">The sequence shown here is derived from an EMBL/GenBank/DDBJ whole genome shotgun (WGS) entry which is preliminary data.</text>
</comment>
<evidence type="ECO:0000256" key="6">
    <source>
        <dbReference type="ARBA" id="ARBA00022679"/>
    </source>
</evidence>
<evidence type="ECO:0000256" key="14">
    <source>
        <dbReference type="RuleBase" id="RU366026"/>
    </source>
</evidence>
<dbReference type="PANTHER" id="PTHR12213:SF0">
    <property type="entry name" value="CORRINOID ADENOSYLTRANSFERASE MMAB"/>
    <property type="match status" value="1"/>
</dbReference>